<keyword evidence="15" id="KW-0862">Zinc</keyword>
<evidence type="ECO:0000256" key="16">
    <source>
        <dbReference type="SAM" id="MobiDB-lite"/>
    </source>
</evidence>
<feature type="region of interest" description="Disordered" evidence="16">
    <location>
        <begin position="688"/>
        <end position="737"/>
    </location>
</feature>
<evidence type="ECO:0000259" key="18">
    <source>
        <dbReference type="PROSITE" id="PS51341"/>
    </source>
</evidence>
<dbReference type="InterPro" id="IPR037102">
    <property type="entry name" value="Znf_lg_T-Ag_D1_dom_sf"/>
</dbReference>
<dbReference type="OrthoDB" id="14669at10239"/>
<dbReference type="EC" id="5.6.2.4" evidence="13"/>
<feature type="domain" description="SF3 helicase" evidence="17">
    <location>
        <begin position="338"/>
        <end position="495"/>
    </location>
</feature>
<dbReference type="Gene3D" id="1.10.10.510">
    <property type="entry name" value="Zinc finger, large T-antigen D1 domain"/>
    <property type="match status" value="1"/>
</dbReference>
<dbReference type="InterPro" id="IPR017910">
    <property type="entry name" value="Znf_lg_T-Ag_D1-typ"/>
</dbReference>
<feature type="compositionally biased region" description="Acidic residues" evidence="16">
    <location>
        <begin position="688"/>
        <end position="706"/>
    </location>
</feature>
<keyword evidence="15" id="KW-0863">Zinc-finger</keyword>
<dbReference type="GO" id="GO:0043138">
    <property type="term" value="F:3'-5' DNA helicase activity"/>
    <property type="evidence" value="ECO:0007669"/>
    <property type="project" value="UniProtKB-EC"/>
</dbReference>
<evidence type="ECO:0000256" key="1">
    <source>
        <dbReference type="ARBA" id="ARBA00004147"/>
    </source>
</evidence>
<keyword evidence="4" id="KW-1048">Host nucleus</keyword>
<keyword evidence="2" id="KW-0244">Early protein</keyword>
<comment type="catalytic activity">
    <reaction evidence="12">
        <text>Couples ATP hydrolysis with the unwinding of duplex DNA by translocating in the 3'-5' direction.</text>
        <dbReference type="EC" id="5.6.2.4"/>
    </reaction>
</comment>
<keyword evidence="7" id="KW-0378">Hydrolase</keyword>
<keyword evidence="15" id="KW-0479">Metal-binding</keyword>
<name>A0A0A1C4T1_9POLY</name>
<evidence type="ECO:0000256" key="2">
    <source>
        <dbReference type="ARBA" id="ARBA00022518"/>
    </source>
</evidence>
<dbReference type="SUPFAM" id="SSF52540">
    <property type="entry name" value="P-loop containing nucleoside triphosphate hydrolases"/>
    <property type="match status" value="1"/>
</dbReference>
<keyword evidence="5" id="KW-0235">DNA replication</keyword>
<evidence type="ECO:0000313" key="20">
    <source>
        <dbReference type="Proteomes" id="UP000151067"/>
    </source>
</evidence>
<proteinExistence type="predicted"/>
<dbReference type="GO" id="GO:0003677">
    <property type="term" value="F:DNA binding"/>
    <property type="evidence" value="ECO:0007669"/>
    <property type="project" value="UniProtKB-KW"/>
</dbReference>
<evidence type="ECO:0000256" key="3">
    <source>
        <dbReference type="ARBA" id="ARBA00022553"/>
    </source>
</evidence>
<dbReference type="GO" id="GO:0005524">
    <property type="term" value="F:ATP binding"/>
    <property type="evidence" value="ECO:0007669"/>
    <property type="project" value="UniProtKB-KW"/>
</dbReference>
<keyword evidence="10" id="KW-0238">DNA-binding</keyword>
<reference evidence="19 20" key="1">
    <citation type="journal article" date="2015" name="Genome Announc.">
        <title>Genome Sequence of a Fish-Associated Polyomavirus, Black Sea Bass (Centropristis striata) Polyomavirus 1.</title>
        <authorList>
            <person name="Peretti A."/>
            <person name="FitzGerald P.C."/>
            <person name="Bliskovsky V."/>
            <person name="Pastrana D.V."/>
            <person name="Buck C.B."/>
        </authorList>
    </citation>
    <scope>NUCLEOTIDE SEQUENCE [LARGE SCALE GENOMIC DNA]</scope>
    <source>
        <strain evidence="19">2835</strain>
    </source>
</reference>
<protein>
    <recommendedName>
        <fullName evidence="13">DNA 3'-5' helicase</fullName>
        <ecNumber evidence="13">5.6.2.4</ecNumber>
    </recommendedName>
</protein>
<feature type="compositionally biased region" description="Pro residues" evidence="16">
    <location>
        <begin position="631"/>
        <end position="641"/>
    </location>
</feature>
<accession>A0A0A1C4T1</accession>
<feature type="region of interest" description="Disordered" evidence="16">
    <location>
        <begin position="552"/>
        <end position="654"/>
    </location>
</feature>
<evidence type="ECO:0000256" key="4">
    <source>
        <dbReference type="ARBA" id="ARBA00022562"/>
    </source>
</evidence>
<keyword evidence="6" id="KW-0547">Nucleotide-binding</keyword>
<feature type="region of interest" description="Disordered" evidence="16">
    <location>
        <begin position="1"/>
        <end position="25"/>
    </location>
</feature>
<dbReference type="InterPro" id="IPR027417">
    <property type="entry name" value="P-loop_NTPase"/>
</dbReference>
<feature type="compositionally biased region" description="Polar residues" evidence="16">
    <location>
        <begin position="707"/>
        <end position="717"/>
    </location>
</feature>
<keyword evidence="20" id="KW-1185">Reference proteome</keyword>
<dbReference type="GO" id="GO:0006260">
    <property type="term" value="P:DNA replication"/>
    <property type="evidence" value="ECO:0007669"/>
    <property type="project" value="UniProtKB-KW"/>
</dbReference>
<dbReference type="PROSITE" id="PS51206">
    <property type="entry name" value="SF3_HELICASE_1"/>
    <property type="match status" value="1"/>
</dbReference>
<evidence type="ECO:0000256" key="9">
    <source>
        <dbReference type="ARBA" id="ARBA00022840"/>
    </source>
</evidence>
<evidence type="ECO:0000256" key="5">
    <source>
        <dbReference type="ARBA" id="ARBA00022705"/>
    </source>
</evidence>
<evidence type="ECO:0000313" key="19">
    <source>
        <dbReference type="EMBL" id="AIX88121.1"/>
    </source>
</evidence>
<evidence type="ECO:0000259" key="17">
    <source>
        <dbReference type="PROSITE" id="PS51206"/>
    </source>
</evidence>
<keyword evidence="11" id="KW-0413">Isomerase</keyword>
<evidence type="ECO:0000256" key="10">
    <source>
        <dbReference type="ARBA" id="ARBA00023125"/>
    </source>
</evidence>
<feature type="domain" description="T-ag D1-type" evidence="18">
    <location>
        <begin position="202"/>
        <end position="301"/>
    </location>
</feature>
<dbReference type="GO" id="GO:0008270">
    <property type="term" value="F:zinc ion binding"/>
    <property type="evidence" value="ECO:0007669"/>
    <property type="project" value="UniProtKB-KW"/>
</dbReference>
<evidence type="ECO:0000256" key="15">
    <source>
        <dbReference type="PROSITE-ProRule" id="PRU00671"/>
    </source>
</evidence>
<organism evidence="19 20">
    <name type="scientific">black sea bass-associated polyomavirus 1</name>
    <dbReference type="NCBI Taxonomy" id="2849508"/>
    <lineage>
        <taxon>Viruses</taxon>
        <taxon>Monodnaviria</taxon>
        <taxon>Shotokuvirae</taxon>
        <taxon>Cossaviricota</taxon>
        <taxon>Papovaviricetes</taxon>
        <taxon>Sepolyvirales</taxon>
        <taxon>Polyomaviridae</taxon>
        <taxon>Thetapolyomavirus</taxon>
        <taxon>Thetapolyomavirus censtriata</taxon>
    </lineage>
</organism>
<evidence type="ECO:0000256" key="7">
    <source>
        <dbReference type="ARBA" id="ARBA00022801"/>
    </source>
</evidence>
<keyword evidence="8" id="KW-0347">Helicase</keyword>
<dbReference type="EMBL" id="KP071318">
    <property type="protein sequence ID" value="AIX88121.1"/>
    <property type="molecule type" value="Genomic_DNA"/>
</dbReference>
<keyword evidence="3" id="KW-0597">Phosphoprotein</keyword>
<dbReference type="Gene3D" id="3.40.50.300">
    <property type="entry name" value="P-loop containing nucleotide triphosphate hydrolases"/>
    <property type="match status" value="1"/>
</dbReference>
<sequence length="783" mass="88313">MSEQSNSFEPRLRRALGEHNNPRKSVRECWESWKAEQQKKPSLSEEDRGYGDSMVTLYEQYTQVESALESFSASQTPEKVSPVQFDEPLREFLCSYAGFGHSYILMCGEEKWKLYQRILFTYRTEDRFCLSRPTPKGTVYYISIKTRYRIGGDVVWNKCRAIGADSWFELSAVKVKKYQQLKACAFGLGGVEITEGELEFERPPFKYALLEKYAVETGCCDPLLLLGDYLTFAEGLQSCDECYQEQLRVADPAGRVHSTRHEAHHQNAKGFKDVSNKKQQCVSACDVVCGCLRRRETKMSRDDRFGARVLQGLENLVRGVTTEMLSAAFLLKAMLPFPITEFFDKVVKTMVEAVPKKQGWVFRGPIDSGKSTVAAAVCGLLGGVALNVNTNRDRLWVELGRALDRYMVVFEDVKGMPERGHPELPFGEGFPNLDSLRECLDGLFKVGLERKHQNKVETHFPPWIVTCNQYIIPETILARCKVLDFAPGRLNFKQFVEQKGVDLRFMASGECLLLIYCMFGDLTLFQGEQAVALSKQVSDEAALLPWGLASEGADTQDEESQDSTLSTIPVECAPPSPGLRLEVRGPPHIRVRVRVSEPPAYRDPPPYPGPTGLQDLCSTAFTDDPEHLFSPGPPPFSPPDPGMHQGDSEPESSPCEMVSIAEYKRRHNIGSDGLPNKRRRCLFVDDEAQCTDDESEEEEEEEEDEQPSCSQRPTTPVTPARTHQRPITDFLRQPLHPEGSKCPYKDAGCFFDHPVRPWCDRCLRDWVTPEKVPRPGTPTPPSV</sequence>
<comment type="catalytic activity">
    <reaction evidence="14">
        <text>ATP + H2O = ADP + phosphate + H(+)</text>
        <dbReference type="Rhea" id="RHEA:13065"/>
        <dbReference type="ChEBI" id="CHEBI:15377"/>
        <dbReference type="ChEBI" id="CHEBI:15378"/>
        <dbReference type="ChEBI" id="CHEBI:30616"/>
        <dbReference type="ChEBI" id="CHEBI:43474"/>
        <dbReference type="ChEBI" id="CHEBI:456216"/>
        <dbReference type="EC" id="5.6.2.4"/>
    </reaction>
</comment>
<dbReference type="GO" id="GO:0016787">
    <property type="term" value="F:hydrolase activity"/>
    <property type="evidence" value="ECO:0007669"/>
    <property type="project" value="UniProtKB-KW"/>
</dbReference>
<comment type="subcellular location">
    <subcellularLocation>
        <location evidence="1">Host nucleus</location>
    </subcellularLocation>
</comment>
<evidence type="ECO:0000256" key="13">
    <source>
        <dbReference type="ARBA" id="ARBA00034808"/>
    </source>
</evidence>
<dbReference type="GO" id="GO:0042025">
    <property type="term" value="C:host cell nucleus"/>
    <property type="evidence" value="ECO:0007669"/>
    <property type="project" value="UniProtKB-SubCell"/>
</dbReference>
<dbReference type="RefSeq" id="YP_009110677.1">
    <property type="nucleotide sequence ID" value="NC_025790.1"/>
</dbReference>
<evidence type="ECO:0000256" key="12">
    <source>
        <dbReference type="ARBA" id="ARBA00034617"/>
    </source>
</evidence>
<evidence type="ECO:0000256" key="14">
    <source>
        <dbReference type="ARBA" id="ARBA00048988"/>
    </source>
</evidence>
<feature type="compositionally biased region" description="Basic and acidic residues" evidence="16">
    <location>
        <begin position="10"/>
        <end position="25"/>
    </location>
</feature>
<dbReference type="Proteomes" id="UP000151067">
    <property type="component" value="Segment"/>
</dbReference>
<dbReference type="KEGG" id="vg:22318771"/>
<evidence type="ECO:0000256" key="6">
    <source>
        <dbReference type="ARBA" id="ARBA00022741"/>
    </source>
</evidence>
<dbReference type="InterPro" id="IPR010932">
    <property type="entry name" value="Lg_T_Ag_Polyomavir_C"/>
</dbReference>
<dbReference type="PROSITE" id="PS51341">
    <property type="entry name" value="ZF_LTAG_D1"/>
    <property type="match status" value="1"/>
</dbReference>
<dbReference type="GeneID" id="22318771"/>
<dbReference type="Pfam" id="PF06431">
    <property type="entry name" value="Polyoma_lg_T_C"/>
    <property type="match status" value="1"/>
</dbReference>
<keyword evidence="9" id="KW-0067">ATP-binding</keyword>
<dbReference type="InterPro" id="IPR014015">
    <property type="entry name" value="Helicase_SF3_DNA-vir"/>
</dbReference>
<evidence type="ECO:0000256" key="8">
    <source>
        <dbReference type="ARBA" id="ARBA00022806"/>
    </source>
</evidence>
<evidence type="ECO:0000256" key="11">
    <source>
        <dbReference type="ARBA" id="ARBA00023235"/>
    </source>
</evidence>